<proteinExistence type="inferred from homology"/>
<keyword evidence="9" id="KW-0961">Cell wall biogenesis/degradation</keyword>
<keyword evidence="7 9" id="KW-1133">Transmembrane helix</keyword>
<feature type="transmembrane region" description="Helical" evidence="9">
    <location>
        <begin position="763"/>
        <end position="790"/>
    </location>
</feature>
<dbReference type="PANTHER" id="PTHR22914:SF39">
    <property type="entry name" value="CHITIN SYNTHASE"/>
    <property type="match status" value="1"/>
</dbReference>
<dbReference type="Proteomes" id="UP001147747">
    <property type="component" value="Unassembled WGS sequence"/>
</dbReference>
<evidence type="ECO:0000256" key="8">
    <source>
        <dbReference type="ARBA" id="ARBA00023136"/>
    </source>
</evidence>
<dbReference type="GO" id="GO:0030428">
    <property type="term" value="C:cell septum"/>
    <property type="evidence" value="ECO:0007669"/>
    <property type="project" value="TreeGrafter"/>
</dbReference>
<dbReference type="Pfam" id="PF01644">
    <property type="entry name" value="Chitin_synth_1"/>
    <property type="match status" value="1"/>
</dbReference>
<keyword evidence="5 9" id="KW-0808">Transferase</keyword>
<name>A0A9W9VPW1_9EURO</name>
<evidence type="ECO:0000256" key="6">
    <source>
        <dbReference type="ARBA" id="ARBA00022692"/>
    </source>
</evidence>
<keyword evidence="13" id="KW-1185">Reference proteome</keyword>
<feature type="region of interest" description="Disordered" evidence="10">
    <location>
        <begin position="1"/>
        <end position="62"/>
    </location>
</feature>
<dbReference type="GO" id="GO:0006031">
    <property type="term" value="P:chitin biosynthetic process"/>
    <property type="evidence" value="ECO:0007669"/>
    <property type="project" value="UniProtKB-UniRule"/>
</dbReference>
<gene>
    <name evidence="12" type="ORF">N7509_009601</name>
</gene>
<keyword evidence="8 9" id="KW-0472">Membrane</keyword>
<feature type="transmembrane region" description="Helical" evidence="9">
    <location>
        <begin position="796"/>
        <end position="822"/>
    </location>
</feature>
<reference evidence="12" key="2">
    <citation type="journal article" date="2023" name="IMA Fungus">
        <title>Comparative genomic study of the Penicillium genus elucidates a diverse pangenome and 15 lateral gene transfer events.</title>
        <authorList>
            <person name="Petersen C."/>
            <person name="Sorensen T."/>
            <person name="Nielsen M.R."/>
            <person name="Sondergaard T.E."/>
            <person name="Sorensen J.L."/>
            <person name="Fitzpatrick D.A."/>
            <person name="Frisvad J.C."/>
            <person name="Nielsen K.L."/>
        </authorList>
    </citation>
    <scope>NUCLEOTIDE SEQUENCE</scope>
    <source>
        <strain evidence="12">IBT 29677</strain>
    </source>
</reference>
<dbReference type="AlphaFoldDB" id="A0A9W9VPW1"/>
<dbReference type="RefSeq" id="XP_056484858.1">
    <property type="nucleotide sequence ID" value="XM_056634238.1"/>
</dbReference>
<evidence type="ECO:0000256" key="7">
    <source>
        <dbReference type="ARBA" id="ARBA00022989"/>
    </source>
</evidence>
<dbReference type="EMBL" id="JAPZBU010000009">
    <property type="protein sequence ID" value="KAJ5387060.1"/>
    <property type="molecule type" value="Genomic_DNA"/>
</dbReference>
<evidence type="ECO:0000256" key="1">
    <source>
        <dbReference type="ARBA" id="ARBA00004651"/>
    </source>
</evidence>
<dbReference type="InterPro" id="IPR004835">
    <property type="entry name" value="Chitin_synth"/>
</dbReference>
<feature type="compositionally biased region" description="Low complexity" evidence="10">
    <location>
        <begin position="7"/>
        <end position="40"/>
    </location>
</feature>
<protein>
    <recommendedName>
        <fullName evidence="2 9">Chitin synthase</fullName>
        <ecNumber evidence="2 9">2.4.1.16</ecNumber>
    </recommendedName>
</protein>
<organism evidence="12 13">
    <name type="scientific">Penicillium cosmopolitanum</name>
    <dbReference type="NCBI Taxonomy" id="1131564"/>
    <lineage>
        <taxon>Eukaryota</taxon>
        <taxon>Fungi</taxon>
        <taxon>Dikarya</taxon>
        <taxon>Ascomycota</taxon>
        <taxon>Pezizomycotina</taxon>
        <taxon>Eurotiomycetes</taxon>
        <taxon>Eurotiomycetidae</taxon>
        <taxon>Eurotiales</taxon>
        <taxon>Aspergillaceae</taxon>
        <taxon>Penicillium</taxon>
    </lineage>
</organism>
<dbReference type="InterPro" id="IPR013616">
    <property type="entry name" value="Chitin_synth_N"/>
</dbReference>
<reference evidence="12" key="1">
    <citation type="submission" date="2022-12" db="EMBL/GenBank/DDBJ databases">
        <authorList>
            <person name="Petersen C."/>
        </authorList>
    </citation>
    <scope>NUCLEOTIDE SEQUENCE</scope>
    <source>
        <strain evidence="12">IBT 29677</strain>
    </source>
</reference>
<evidence type="ECO:0000256" key="9">
    <source>
        <dbReference type="RuleBase" id="RU366040"/>
    </source>
</evidence>
<feature type="transmembrane region" description="Helical" evidence="9">
    <location>
        <begin position="663"/>
        <end position="683"/>
    </location>
</feature>
<feature type="transmembrane region" description="Helical" evidence="9">
    <location>
        <begin position="630"/>
        <end position="651"/>
    </location>
</feature>
<evidence type="ECO:0000313" key="12">
    <source>
        <dbReference type="EMBL" id="KAJ5387060.1"/>
    </source>
</evidence>
<evidence type="ECO:0000256" key="5">
    <source>
        <dbReference type="ARBA" id="ARBA00022679"/>
    </source>
</evidence>
<evidence type="ECO:0000256" key="10">
    <source>
        <dbReference type="SAM" id="MobiDB-lite"/>
    </source>
</evidence>
<keyword evidence="6 9" id="KW-0812">Transmembrane</keyword>
<dbReference type="GO" id="GO:0071555">
    <property type="term" value="P:cell wall organization"/>
    <property type="evidence" value="ECO:0007669"/>
    <property type="project" value="UniProtKB-KW"/>
</dbReference>
<keyword evidence="3 9" id="KW-1003">Cell membrane</keyword>
<evidence type="ECO:0000256" key="2">
    <source>
        <dbReference type="ARBA" id="ARBA00012543"/>
    </source>
</evidence>
<comment type="caution">
    <text evidence="12">The sequence shown here is derived from an EMBL/GenBank/DDBJ whole genome shotgun (WGS) entry which is preliminary data.</text>
</comment>
<comment type="similarity">
    <text evidence="9">Belongs to the chitin synthase family.</text>
</comment>
<comment type="subcellular location">
    <subcellularLocation>
        <location evidence="1 9">Cell membrane</location>
        <topology evidence="1 9">Multi-pass membrane protein</topology>
    </subcellularLocation>
</comment>
<keyword evidence="4 9" id="KW-0328">Glycosyltransferase</keyword>
<evidence type="ECO:0000313" key="13">
    <source>
        <dbReference type="Proteomes" id="UP001147747"/>
    </source>
</evidence>
<accession>A0A9W9VPW1</accession>
<feature type="domain" description="Chitin synthase N-terminal" evidence="11">
    <location>
        <begin position="59"/>
        <end position="131"/>
    </location>
</feature>
<comment type="function">
    <text evidence="9">Polymerizes chitin, a structural polymer of the cell wall and septum, by transferring the sugar moiety of UDP-GlcNAc to the non-reducing end of the growing chitin polymer.</text>
</comment>
<feature type="transmembrane region" description="Helical" evidence="9">
    <location>
        <begin position="585"/>
        <end position="604"/>
    </location>
</feature>
<dbReference type="GO" id="GO:0004100">
    <property type="term" value="F:chitin synthase activity"/>
    <property type="evidence" value="ECO:0007669"/>
    <property type="project" value="UniProtKB-UniRule"/>
</dbReference>
<evidence type="ECO:0000259" key="11">
    <source>
        <dbReference type="Pfam" id="PF08407"/>
    </source>
</evidence>
<dbReference type="OrthoDB" id="370884at2759"/>
<dbReference type="EC" id="2.4.1.16" evidence="2 9"/>
<dbReference type="Pfam" id="PF08407">
    <property type="entry name" value="Chitin_synth_1N"/>
    <property type="match status" value="1"/>
</dbReference>
<dbReference type="GO" id="GO:0005886">
    <property type="term" value="C:plasma membrane"/>
    <property type="evidence" value="ECO:0007669"/>
    <property type="project" value="UniProtKB-SubCell"/>
</dbReference>
<dbReference type="PANTHER" id="PTHR22914">
    <property type="entry name" value="CHITIN SYNTHASE"/>
    <property type="match status" value="1"/>
</dbReference>
<dbReference type="GeneID" id="81373218"/>
<sequence length="833" mass="93888">MGALTPSASSSGQSGDSSASQHKRSSSSFYSDGSSDVGGSRPPAPVRRSLLPGIRRHPTRKIKLGQGNVLSADYPVPSAIQNAVQKQYRESAENAEEFTHLRYTAATCDPDEFVMRNGYNLRPTMYNRHTELLIAITYRSENKVLTARTLHGVTQNIRDIVNLKKSEFWNQGGPAWQKIVVCLVFDGIDPCDKNTLDVLATIGVYQDGIMKRSVDGRETTAHIFEYTTQLSVTSKQALVRPNGDEMTNSPPVQMIFCLKQQSSNKINSHRWIFNSFSRMLNPEVVVLLDAGTKPCKESFLMLWQSFYNDENLGGACGEVHPIMSKTSFINPFVAAQNFEMKKSNILEKPLESILGQVSLGEFSAYRYRAIMGRPLEQYFHGDLTLSKKLGRKGFDEMSIFKKNMFFAGDRILSFELVAKAGFNWRLAFVKGARGEAEVPRDFAGFINSRRQWLNGSFAANLYAFIHFGRTYQKRTEYPSDGSSSSSNGVQICANCALLVLIGYVYFVHNFRNDIPLTIFSFFLVDNLDHYGRPWPFGNEASLIVNDFLKYGYVLLLGIQFILSLGNRPKGQVDFILMSGLAYTVSFLYFPVIQIYTAVLAFYLVSQATTKVSFDIVIDEDDMLSAASHNLGSTMILITLVATYGVHFVASLLYLDPWHVVTSFWAYFAGTTCGSNILMVYAFCNWHDVSIGTKPVDKSKNLPEAQTKRDEKSRFIEEMERPQVDIDSLFHATVKRALATFEEPPESEDKDADDIYKAFRTYLVALWVFSNLIMVLCIMSTGISQFCLLTLPDRRMWNYLLAVVWGTVGLSLFRFAGSLFFLAKTTLWRCVERR</sequence>
<evidence type="ECO:0000256" key="3">
    <source>
        <dbReference type="ARBA" id="ARBA00022475"/>
    </source>
</evidence>
<comment type="catalytic activity">
    <reaction evidence="9">
        <text>[(1-&gt;4)-N-acetyl-beta-D-glucosaminyl](n) + UDP-N-acetyl-alpha-D-glucosamine = [(1-&gt;4)-N-acetyl-beta-D-glucosaminyl](n+1) + UDP + H(+)</text>
        <dbReference type="Rhea" id="RHEA:16637"/>
        <dbReference type="Rhea" id="RHEA-COMP:9593"/>
        <dbReference type="Rhea" id="RHEA-COMP:9595"/>
        <dbReference type="ChEBI" id="CHEBI:15378"/>
        <dbReference type="ChEBI" id="CHEBI:17029"/>
        <dbReference type="ChEBI" id="CHEBI:57705"/>
        <dbReference type="ChEBI" id="CHEBI:58223"/>
        <dbReference type="EC" id="2.4.1.16"/>
    </reaction>
</comment>
<evidence type="ECO:0000256" key="4">
    <source>
        <dbReference type="ARBA" id="ARBA00022676"/>
    </source>
</evidence>